<evidence type="ECO:0000313" key="8">
    <source>
        <dbReference type="Proteomes" id="UP000094795"/>
    </source>
</evidence>
<evidence type="ECO:0000256" key="6">
    <source>
        <dbReference type="RuleBase" id="RU003560"/>
    </source>
</evidence>
<dbReference type="InterPro" id="IPR005814">
    <property type="entry name" value="Aminotrans_3"/>
</dbReference>
<protein>
    <submittedName>
        <fullName evidence="7">Aminotransferase</fullName>
    </submittedName>
</protein>
<dbReference type="RefSeq" id="WP_066182061.1">
    <property type="nucleotide sequence ID" value="NZ_LQZT01000042.1"/>
</dbReference>
<name>A0A1C1YRS4_9HYPH</name>
<proteinExistence type="inferred from homology"/>
<dbReference type="PANTHER" id="PTHR43094:SF1">
    <property type="entry name" value="AMINOTRANSFERASE CLASS-III"/>
    <property type="match status" value="1"/>
</dbReference>
<evidence type="ECO:0000256" key="5">
    <source>
        <dbReference type="ARBA" id="ARBA00022898"/>
    </source>
</evidence>
<dbReference type="PROSITE" id="PS00600">
    <property type="entry name" value="AA_TRANSFER_CLASS_3"/>
    <property type="match status" value="1"/>
</dbReference>
<dbReference type="InterPro" id="IPR015421">
    <property type="entry name" value="PyrdxlP-dep_Trfase_major"/>
</dbReference>
<accession>A0A1C1YRS4</accession>
<dbReference type="AlphaFoldDB" id="A0A1C1YRS4"/>
<keyword evidence="7" id="KW-0808">Transferase</keyword>
<comment type="similarity">
    <text evidence="2 6">Belongs to the class-III pyridoxal-phosphate-dependent aminotransferase family.</text>
</comment>
<dbReference type="STRING" id="1480615.AWJ14_19295"/>
<dbReference type="GO" id="GO:0030170">
    <property type="term" value="F:pyridoxal phosphate binding"/>
    <property type="evidence" value="ECO:0007669"/>
    <property type="project" value="InterPro"/>
</dbReference>
<dbReference type="Pfam" id="PF00202">
    <property type="entry name" value="Aminotran_3"/>
    <property type="match status" value="1"/>
</dbReference>
<dbReference type="EMBL" id="LQZT01000042">
    <property type="protein sequence ID" value="OCW56242.1"/>
    <property type="molecule type" value="Genomic_DNA"/>
</dbReference>
<keyword evidence="8" id="KW-1185">Reference proteome</keyword>
<dbReference type="PANTHER" id="PTHR43094">
    <property type="entry name" value="AMINOTRANSFERASE"/>
    <property type="match status" value="1"/>
</dbReference>
<gene>
    <name evidence="7" type="ORF">AWJ14_19295</name>
</gene>
<dbReference type="GO" id="GO:0006526">
    <property type="term" value="P:L-arginine biosynthetic process"/>
    <property type="evidence" value="ECO:0007669"/>
    <property type="project" value="UniProtKB-KW"/>
</dbReference>
<keyword evidence="3" id="KW-0028">Amino-acid biosynthesis</keyword>
<dbReference type="FunFam" id="3.40.640.10:FF:000004">
    <property type="entry name" value="Acetylornithine aminotransferase"/>
    <property type="match status" value="1"/>
</dbReference>
<organism evidence="7 8">
    <name type="scientific">Hoeflea olei</name>
    <dbReference type="NCBI Taxonomy" id="1480615"/>
    <lineage>
        <taxon>Bacteria</taxon>
        <taxon>Pseudomonadati</taxon>
        <taxon>Pseudomonadota</taxon>
        <taxon>Alphaproteobacteria</taxon>
        <taxon>Hyphomicrobiales</taxon>
        <taxon>Rhizobiaceae</taxon>
        <taxon>Hoeflea</taxon>
    </lineage>
</organism>
<dbReference type="Gene3D" id="3.40.640.10">
    <property type="entry name" value="Type I PLP-dependent aspartate aminotransferase-like (Major domain)"/>
    <property type="match status" value="1"/>
</dbReference>
<evidence type="ECO:0000256" key="4">
    <source>
        <dbReference type="ARBA" id="ARBA00022576"/>
    </source>
</evidence>
<sequence>MTPSPERPKSHLFYQTRRRRPVLDQARGVYLWDVDGKRYLDGSSGAMVCNIGHSNERVLEAMRRQMEKSTFGYRLHFETEPAEKLAAKAAELAPKGMERAFFVSGGSEAVESAIKLARQYAVTQGEGLRWKVISRFPSYHGATLGALAVTGYTPMTAPFEAMMRPMPKIPAPRAYLDGLDPHDPATGAHYAAMLERKILEEGPETVLAFIVEPVGGASTGALVPPAGYMQAIREICSRYGVLLIHDEVMSGGGRTGKFFAGEHWNVDPDILVVSKGFAAGYAPLGAMMAQDRIVDAVLDDGGFIHGYTYAGNPLACAAGLAVLEEIERSGLMANATAIGALLKARLQGLMQRFPFVGDVRGEGLLLAFELVSDRATMTPFPASLGLYDKLVEIAYSKGLIIYSRRTRGGYAGDHFLVCPPMIATEAHVDEIIEMLTLSLAELEAEIGPLLDRGA</sequence>
<evidence type="ECO:0000256" key="2">
    <source>
        <dbReference type="ARBA" id="ARBA00008954"/>
    </source>
</evidence>
<evidence type="ECO:0000256" key="1">
    <source>
        <dbReference type="ARBA" id="ARBA00001933"/>
    </source>
</evidence>
<evidence type="ECO:0000313" key="7">
    <source>
        <dbReference type="EMBL" id="OCW56242.1"/>
    </source>
</evidence>
<comment type="caution">
    <text evidence="7">The sequence shown here is derived from an EMBL/GenBank/DDBJ whole genome shotgun (WGS) entry which is preliminary data.</text>
</comment>
<keyword evidence="3" id="KW-0055">Arginine biosynthesis</keyword>
<keyword evidence="5 6" id="KW-0663">Pyridoxal phosphate</keyword>
<comment type="cofactor">
    <cofactor evidence="1">
        <name>pyridoxal 5'-phosphate</name>
        <dbReference type="ChEBI" id="CHEBI:597326"/>
    </cofactor>
</comment>
<dbReference type="SUPFAM" id="SSF53383">
    <property type="entry name" value="PLP-dependent transferases"/>
    <property type="match status" value="1"/>
</dbReference>
<dbReference type="Proteomes" id="UP000094795">
    <property type="component" value="Unassembled WGS sequence"/>
</dbReference>
<dbReference type="Gene3D" id="3.90.1150.10">
    <property type="entry name" value="Aspartate Aminotransferase, domain 1"/>
    <property type="match status" value="1"/>
</dbReference>
<dbReference type="InterPro" id="IPR049704">
    <property type="entry name" value="Aminotrans_3_PPA_site"/>
</dbReference>
<dbReference type="InterPro" id="IPR015422">
    <property type="entry name" value="PyrdxlP-dep_Trfase_small"/>
</dbReference>
<evidence type="ECO:0000256" key="3">
    <source>
        <dbReference type="ARBA" id="ARBA00022571"/>
    </source>
</evidence>
<dbReference type="GO" id="GO:0008483">
    <property type="term" value="F:transaminase activity"/>
    <property type="evidence" value="ECO:0007669"/>
    <property type="project" value="UniProtKB-KW"/>
</dbReference>
<dbReference type="InterPro" id="IPR015424">
    <property type="entry name" value="PyrdxlP-dep_Trfase"/>
</dbReference>
<dbReference type="CDD" id="cd00610">
    <property type="entry name" value="OAT_like"/>
    <property type="match status" value="1"/>
</dbReference>
<dbReference type="OrthoDB" id="9801834at2"/>
<keyword evidence="4 7" id="KW-0032">Aminotransferase</keyword>
<reference evidence="7 8" key="1">
    <citation type="submission" date="2015-12" db="EMBL/GenBank/DDBJ databases">
        <authorList>
            <person name="Shamseldin A."/>
            <person name="Moawad H."/>
            <person name="Abd El-Rahim W.M."/>
            <person name="Sadowsky M.J."/>
        </authorList>
    </citation>
    <scope>NUCLEOTIDE SEQUENCE [LARGE SCALE GENOMIC DNA]</scope>
    <source>
        <strain evidence="7 8">JC234</strain>
    </source>
</reference>